<name>A0A2M9ZIE6_9LEPT</name>
<evidence type="ECO:0008006" key="6">
    <source>
        <dbReference type="Google" id="ProtNLM"/>
    </source>
</evidence>
<keyword evidence="1" id="KW-0812">Transmembrane</keyword>
<accession>A0A2M9ZIE6</accession>
<keyword evidence="4" id="KW-1185">Reference proteome</keyword>
<gene>
    <name evidence="2" type="ORF">CH360_12355</name>
    <name evidence="3" type="ORF">CH373_17510</name>
</gene>
<evidence type="ECO:0000256" key="1">
    <source>
        <dbReference type="SAM" id="Phobius"/>
    </source>
</evidence>
<protein>
    <recommendedName>
        <fullName evidence="6">Polyketide cyclase</fullName>
    </recommendedName>
</protein>
<dbReference type="EMBL" id="NPDZ01000019">
    <property type="protein sequence ID" value="PJZ71782.1"/>
    <property type="molecule type" value="Genomic_DNA"/>
</dbReference>
<feature type="transmembrane region" description="Helical" evidence="1">
    <location>
        <begin position="41"/>
        <end position="59"/>
    </location>
</feature>
<dbReference type="AlphaFoldDB" id="A0A2M9ZIE6"/>
<keyword evidence="1" id="KW-0472">Membrane</keyword>
<evidence type="ECO:0000313" key="5">
    <source>
        <dbReference type="Proteomes" id="UP000231990"/>
    </source>
</evidence>
<evidence type="ECO:0000313" key="4">
    <source>
        <dbReference type="Proteomes" id="UP000231962"/>
    </source>
</evidence>
<dbReference type="SUPFAM" id="SSF55961">
    <property type="entry name" value="Bet v1-like"/>
    <property type="match status" value="1"/>
</dbReference>
<feature type="transmembrane region" description="Helical" evidence="1">
    <location>
        <begin position="71"/>
        <end position="89"/>
    </location>
</feature>
<organism evidence="3 5">
    <name type="scientific">Leptospira perolatii</name>
    <dbReference type="NCBI Taxonomy" id="2023191"/>
    <lineage>
        <taxon>Bacteria</taxon>
        <taxon>Pseudomonadati</taxon>
        <taxon>Spirochaetota</taxon>
        <taxon>Spirochaetia</taxon>
        <taxon>Leptospirales</taxon>
        <taxon>Leptospiraceae</taxon>
        <taxon>Leptospira</taxon>
    </lineage>
</organism>
<evidence type="ECO:0000313" key="2">
    <source>
        <dbReference type="EMBL" id="PJZ69073.1"/>
    </source>
</evidence>
<sequence length="319" mass="36245">MDKFVKEKTDSIVGILFGLAYGLSIRAANELEIVRPYFGEMTMGFIFLSPTVIGILTTYFRGDLSVIKRIVLPWIPCTIMLIVIMLIGLEGSICVIMGLPVFLVMSSIGGLFGYWIKGKINRLSFFVILLLPNIMGYTENQFSDPADYRLVETKIIIDAPVRTVWENIVSVKKIQPQEHSFDLVHFLGFPKPVEAILKDEKVGAVRIAKFEGGLEFREAILDIKELERIEFGIKADPSQIPLSTLDKHVTIGGRYFDTLRGKYEIVPTGENQVLLVLSSEYRISTRFNFYSSLWTDFIMRSIQNYILKIIRNRSALPKT</sequence>
<evidence type="ECO:0000313" key="3">
    <source>
        <dbReference type="EMBL" id="PJZ71782.1"/>
    </source>
</evidence>
<proteinExistence type="predicted"/>
<reference evidence="4 5" key="1">
    <citation type="submission" date="2017-07" db="EMBL/GenBank/DDBJ databases">
        <title>Leptospira spp. isolated from tropical soils.</title>
        <authorList>
            <person name="Thibeaux R."/>
            <person name="Iraola G."/>
            <person name="Ferres I."/>
            <person name="Bierque E."/>
            <person name="Girault D."/>
            <person name="Soupe-Gilbert M.-E."/>
            <person name="Picardeau M."/>
            <person name="Goarant C."/>
        </authorList>
    </citation>
    <scope>NUCLEOTIDE SEQUENCE [LARGE SCALE GENOMIC DNA]</scope>
    <source>
        <strain evidence="3 5">FH1-B-B1</strain>
        <strain evidence="2 4">FH1-B-C1</strain>
    </source>
</reference>
<dbReference type="Proteomes" id="UP000231990">
    <property type="component" value="Unassembled WGS sequence"/>
</dbReference>
<dbReference type="EMBL" id="NPDY01000012">
    <property type="protein sequence ID" value="PJZ69073.1"/>
    <property type="molecule type" value="Genomic_DNA"/>
</dbReference>
<comment type="caution">
    <text evidence="3">The sequence shown here is derived from an EMBL/GenBank/DDBJ whole genome shotgun (WGS) entry which is preliminary data.</text>
</comment>
<dbReference type="Proteomes" id="UP000231962">
    <property type="component" value="Unassembled WGS sequence"/>
</dbReference>
<feature type="transmembrane region" description="Helical" evidence="1">
    <location>
        <begin position="95"/>
        <end position="116"/>
    </location>
</feature>
<keyword evidence="1" id="KW-1133">Transmembrane helix</keyword>